<dbReference type="Proteomes" id="UP000222542">
    <property type="component" value="Unassembled WGS sequence"/>
</dbReference>
<dbReference type="AlphaFoldDB" id="A0A2G2Z051"/>
<comment type="caution">
    <text evidence="3">The sequence shown here is derived from an EMBL/GenBank/DDBJ whole genome shotgun (WGS) entry which is preliminary data.</text>
</comment>
<dbReference type="InterPro" id="IPR008978">
    <property type="entry name" value="HSP20-like_chaperone"/>
</dbReference>
<dbReference type="Gramene" id="PHT75359">
    <property type="protein sequence ID" value="PHT75359"/>
    <property type="gene ID" value="T459_18881"/>
</dbReference>
<organism evidence="3 4">
    <name type="scientific">Capsicum annuum</name>
    <name type="common">Capsicum pepper</name>
    <dbReference type="NCBI Taxonomy" id="4072"/>
    <lineage>
        <taxon>Eukaryota</taxon>
        <taxon>Viridiplantae</taxon>
        <taxon>Streptophyta</taxon>
        <taxon>Embryophyta</taxon>
        <taxon>Tracheophyta</taxon>
        <taxon>Spermatophyta</taxon>
        <taxon>Magnoliopsida</taxon>
        <taxon>eudicotyledons</taxon>
        <taxon>Gunneridae</taxon>
        <taxon>Pentapetalae</taxon>
        <taxon>asterids</taxon>
        <taxon>lamiids</taxon>
        <taxon>Solanales</taxon>
        <taxon>Solanaceae</taxon>
        <taxon>Solanoideae</taxon>
        <taxon>Capsiceae</taxon>
        <taxon>Capsicum</taxon>
    </lineage>
</organism>
<comment type="similarity">
    <text evidence="1">Belongs to the small heat shock protein (HSP20) family.</text>
</comment>
<dbReference type="SUPFAM" id="SSF49764">
    <property type="entry name" value="HSP20-like chaperones"/>
    <property type="match status" value="1"/>
</dbReference>
<reference evidence="3 4" key="1">
    <citation type="journal article" date="2014" name="Nat. Genet.">
        <title>Genome sequence of the hot pepper provides insights into the evolution of pungency in Capsicum species.</title>
        <authorList>
            <person name="Kim S."/>
            <person name="Park M."/>
            <person name="Yeom S.I."/>
            <person name="Kim Y.M."/>
            <person name="Lee J.M."/>
            <person name="Lee H.A."/>
            <person name="Seo E."/>
            <person name="Choi J."/>
            <person name="Cheong K."/>
            <person name="Kim K.T."/>
            <person name="Jung K."/>
            <person name="Lee G.W."/>
            <person name="Oh S.K."/>
            <person name="Bae C."/>
            <person name="Kim S.B."/>
            <person name="Lee H.Y."/>
            <person name="Kim S.Y."/>
            <person name="Kim M.S."/>
            <person name="Kang B.C."/>
            <person name="Jo Y.D."/>
            <person name="Yang H.B."/>
            <person name="Jeong H.J."/>
            <person name="Kang W.H."/>
            <person name="Kwon J.K."/>
            <person name="Shin C."/>
            <person name="Lim J.Y."/>
            <person name="Park J.H."/>
            <person name="Huh J.H."/>
            <person name="Kim J.S."/>
            <person name="Kim B.D."/>
            <person name="Cohen O."/>
            <person name="Paran I."/>
            <person name="Suh M.C."/>
            <person name="Lee S.B."/>
            <person name="Kim Y.K."/>
            <person name="Shin Y."/>
            <person name="Noh S.J."/>
            <person name="Park J."/>
            <person name="Seo Y.S."/>
            <person name="Kwon S.Y."/>
            <person name="Kim H.A."/>
            <person name="Park J.M."/>
            <person name="Kim H.J."/>
            <person name="Choi S.B."/>
            <person name="Bosland P.W."/>
            <person name="Reeves G."/>
            <person name="Jo S.H."/>
            <person name="Lee B.W."/>
            <person name="Cho H.T."/>
            <person name="Choi H.S."/>
            <person name="Lee M.S."/>
            <person name="Yu Y."/>
            <person name="Do Choi Y."/>
            <person name="Park B.S."/>
            <person name="van Deynze A."/>
            <person name="Ashrafi H."/>
            <person name="Hill T."/>
            <person name="Kim W.T."/>
            <person name="Pai H.S."/>
            <person name="Ahn H.K."/>
            <person name="Yeam I."/>
            <person name="Giovannoni J.J."/>
            <person name="Rose J.K."/>
            <person name="Sorensen I."/>
            <person name="Lee S.J."/>
            <person name="Kim R.W."/>
            <person name="Choi I.Y."/>
            <person name="Choi B.S."/>
            <person name="Lim J.S."/>
            <person name="Lee Y.H."/>
            <person name="Choi D."/>
        </authorList>
    </citation>
    <scope>NUCLEOTIDE SEQUENCE [LARGE SCALE GENOMIC DNA]</scope>
    <source>
        <strain evidence="4">cv. CM334</strain>
    </source>
</reference>
<evidence type="ECO:0000256" key="1">
    <source>
        <dbReference type="PROSITE-ProRule" id="PRU00285"/>
    </source>
</evidence>
<dbReference type="CDD" id="cd06464">
    <property type="entry name" value="ACD_sHsps-like"/>
    <property type="match status" value="1"/>
</dbReference>
<feature type="domain" description="SHSP" evidence="2">
    <location>
        <begin position="1"/>
        <end position="61"/>
    </location>
</feature>
<dbReference type="STRING" id="4072.A0A2G2Z051"/>
<sequence length="79" mass="8826">MLGDNVFDSSLGEFELDLWRFRLPPSTLPELATADFADGELVVTVPKEEDDDGDAILVRLDALFLYNKLNHPSLPPQKP</sequence>
<reference evidence="3 4" key="2">
    <citation type="journal article" date="2017" name="Genome Biol.">
        <title>New reference genome sequences of hot pepper reveal the massive evolution of plant disease-resistance genes by retroduplication.</title>
        <authorList>
            <person name="Kim S."/>
            <person name="Park J."/>
            <person name="Yeom S.I."/>
            <person name="Kim Y.M."/>
            <person name="Seo E."/>
            <person name="Kim K.T."/>
            <person name="Kim M.S."/>
            <person name="Lee J.M."/>
            <person name="Cheong K."/>
            <person name="Shin H.S."/>
            <person name="Kim S.B."/>
            <person name="Han K."/>
            <person name="Lee J."/>
            <person name="Park M."/>
            <person name="Lee H.A."/>
            <person name="Lee H.Y."/>
            <person name="Lee Y."/>
            <person name="Oh S."/>
            <person name="Lee J.H."/>
            <person name="Choi E."/>
            <person name="Choi E."/>
            <person name="Lee S.E."/>
            <person name="Jeon J."/>
            <person name="Kim H."/>
            <person name="Choi G."/>
            <person name="Song H."/>
            <person name="Lee J."/>
            <person name="Lee S.C."/>
            <person name="Kwon J.K."/>
            <person name="Lee H.Y."/>
            <person name="Koo N."/>
            <person name="Hong Y."/>
            <person name="Kim R.W."/>
            <person name="Kang W.H."/>
            <person name="Huh J.H."/>
            <person name="Kang B.C."/>
            <person name="Yang T.J."/>
            <person name="Lee Y.H."/>
            <person name="Bennetzen J.L."/>
            <person name="Choi D."/>
        </authorList>
    </citation>
    <scope>NUCLEOTIDE SEQUENCE [LARGE SCALE GENOMIC DNA]</scope>
    <source>
        <strain evidence="4">cv. CM334</strain>
    </source>
</reference>
<gene>
    <name evidence="3" type="ORF">T459_18881</name>
</gene>
<dbReference type="PANTHER" id="PTHR33879">
    <property type="entry name" value="17.6 KDA CLASS II HEAT SHOCK PROTEIN-RELATED"/>
    <property type="match status" value="1"/>
</dbReference>
<name>A0A2G2Z051_CAPAN</name>
<proteinExistence type="inferred from homology"/>
<accession>A0A2G2Z051</accession>
<dbReference type="PANTHER" id="PTHR33879:SF3">
    <property type="entry name" value="17.6 KDA CLASS II HEAT SHOCK PROTEIN-RELATED"/>
    <property type="match status" value="1"/>
</dbReference>
<evidence type="ECO:0000259" key="2">
    <source>
        <dbReference type="PROSITE" id="PS01031"/>
    </source>
</evidence>
<dbReference type="EMBL" id="AYRZ02000007">
    <property type="protein sequence ID" value="PHT75359.1"/>
    <property type="molecule type" value="Genomic_DNA"/>
</dbReference>
<evidence type="ECO:0000313" key="4">
    <source>
        <dbReference type="Proteomes" id="UP000222542"/>
    </source>
</evidence>
<dbReference type="PROSITE" id="PS01031">
    <property type="entry name" value="SHSP"/>
    <property type="match status" value="1"/>
</dbReference>
<keyword evidence="4" id="KW-1185">Reference proteome</keyword>
<dbReference type="InterPro" id="IPR002068">
    <property type="entry name" value="A-crystallin/Hsp20_dom"/>
</dbReference>
<protein>
    <recommendedName>
        <fullName evidence="2">SHSP domain-containing protein</fullName>
    </recommendedName>
</protein>
<evidence type="ECO:0000313" key="3">
    <source>
        <dbReference type="EMBL" id="PHT75359.1"/>
    </source>
</evidence>